<dbReference type="PANTHER" id="PTHR43277:SF4">
    <property type="entry name" value="ARGININE DECARBOXYLASE"/>
    <property type="match status" value="1"/>
</dbReference>
<evidence type="ECO:0000256" key="1">
    <source>
        <dbReference type="ARBA" id="ARBA00001933"/>
    </source>
</evidence>
<keyword evidence="5" id="KW-0456">Lyase</keyword>
<evidence type="ECO:0000313" key="9">
    <source>
        <dbReference type="Proteomes" id="UP001497392"/>
    </source>
</evidence>
<proteinExistence type="inferred from homology"/>
<evidence type="ECO:0000259" key="7">
    <source>
        <dbReference type="Pfam" id="PF03711"/>
    </source>
</evidence>
<dbReference type="InterPro" id="IPR052357">
    <property type="entry name" value="Orn_Lys_Arg_decarboxylase-I"/>
</dbReference>
<accession>A0ABP1G6I4</accession>
<name>A0ABP1G6I4_9CHLO</name>
<dbReference type="InterPro" id="IPR015424">
    <property type="entry name" value="PyrdxlP-dep_Trfase"/>
</dbReference>
<protein>
    <submittedName>
        <fullName evidence="8">G10767 protein</fullName>
    </submittedName>
</protein>
<dbReference type="EMBL" id="CAXHTA020000017">
    <property type="protein sequence ID" value="CAL5227749.1"/>
    <property type="molecule type" value="Genomic_DNA"/>
</dbReference>
<evidence type="ECO:0000256" key="2">
    <source>
        <dbReference type="ARBA" id="ARBA00010671"/>
    </source>
</evidence>
<dbReference type="Pfam" id="PF01276">
    <property type="entry name" value="OKR_DC_1"/>
    <property type="match status" value="1"/>
</dbReference>
<dbReference type="SUPFAM" id="SSF53383">
    <property type="entry name" value="PLP-dependent transferases"/>
    <property type="match status" value="1"/>
</dbReference>
<gene>
    <name evidence="8" type="primary">g10767</name>
    <name evidence="8" type="ORF">VP750_LOCUS9655</name>
</gene>
<sequence>MRGQGAPEGIKDLLGSRTFQYDLTELPGLDYLSYPTGVIQQAQELAADAFGAEQSWFLVNGTTTGIHAAVMATCSPETALLVARNTHLAAFSALVLSGAMPVWIQPECNSALGIAVSVTVQALEAAFAEAASRQLKVGAVLLVSPSYFGSCSDIAGMVKLCHQRGVALIVDEAHGGHFAFSQHFPQSALSQGADLAVQSTHKVLGSMGQSSMLHAQGTLVDRPRISRALQTLQTSSPSYLLMASLDAARHQAVQQSTWAEPARAAQRIRDGLAKLPGISVLDRNNCACAGVLEVDAMRITVAISGLGLTGWQLAAMLREEHAVIPELASLKVVVFALGPGSTLQHANGLVEAFQVICHAGGDKQPDSERNASAQRDDSQVLQLGVRCMQKEPQMAIKPREAAFSPTERIDISQASGRISAELLCPYPPGVPVAFPGERIDSGTVELLQGVQRYGGVVMGASDDTLRTIEVIQ</sequence>
<evidence type="ECO:0000256" key="3">
    <source>
        <dbReference type="ARBA" id="ARBA00022793"/>
    </source>
</evidence>
<comment type="cofactor">
    <cofactor evidence="1">
        <name>pyridoxal 5'-phosphate</name>
        <dbReference type="ChEBI" id="CHEBI:597326"/>
    </cofactor>
</comment>
<keyword evidence="4" id="KW-0663">Pyridoxal phosphate</keyword>
<keyword evidence="3" id="KW-0210">Decarboxylase</keyword>
<keyword evidence="9" id="KW-1185">Reference proteome</keyword>
<reference evidence="8 9" key="1">
    <citation type="submission" date="2024-06" db="EMBL/GenBank/DDBJ databases">
        <authorList>
            <person name="Kraege A."/>
            <person name="Thomma B."/>
        </authorList>
    </citation>
    <scope>NUCLEOTIDE SEQUENCE [LARGE SCALE GENOMIC DNA]</scope>
</reference>
<evidence type="ECO:0000313" key="8">
    <source>
        <dbReference type="EMBL" id="CAL5227749.1"/>
    </source>
</evidence>
<dbReference type="Pfam" id="PF03711">
    <property type="entry name" value="OKR_DC_1_C"/>
    <property type="match status" value="1"/>
</dbReference>
<dbReference type="InterPro" id="IPR015421">
    <property type="entry name" value="PyrdxlP-dep_Trfase_major"/>
</dbReference>
<dbReference type="Gene3D" id="3.90.100.10">
    <property type="entry name" value="Orn/Lys/Arg decarboxylase, C-terminal domain"/>
    <property type="match status" value="1"/>
</dbReference>
<comment type="similarity">
    <text evidence="2">Belongs to the Orn/Lys/Arg decarboxylase class-I family.</text>
</comment>
<dbReference type="Proteomes" id="UP001497392">
    <property type="component" value="Unassembled WGS sequence"/>
</dbReference>
<feature type="domain" description="Orn/Lys/Arg decarboxylases family 1 pyridoxal-P attachment site" evidence="6">
    <location>
        <begin position="11"/>
        <end position="277"/>
    </location>
</feature>
<dbReference type="SUPFAM" id="SSF55904">
    <property type="entry name" value="Ornithine decarboxylase C-terminal domain"/>
    <property type="match status" value="1"/>
</dbReference>
<organism evidence="8 9">
    <name type="scientific">Coccomyxa viridis</name>
    <dbReference type="NCBI Taxonomy" id="1274662"/>
    <lineage>
        <taxon>Eukaryota</taxon>
        <taxon>Viridiplantae</taxon>
        <taxon>Chlorophyta</taxon>
        <taxon>core chlorophytes</taxon>
        <taxon>Trebouxiophyceae</taxon>
        <taxon>Trebouxiophyceae incertae sedis</taxon>
        <taxon>Coccomyxaceae</taxon>
        <taxon>Coccomyxa</taxon>
    </lineage>
</organism>
<dbReference type="InterPro" id="IPR000310">
    <property type="entry name" value="Orn/Lys/Arg_deCO2ase_major_dom"/>
</dbReference>
<dbReference type="PANTHER" id="PTHR43277">
    <property type="entry name" value="ARGININE DECARBOXYLASE"/>
    <property type="match status" value="1"/>
</dbReference>
<dbReference type="InterPro" id="IPR036633">
    <property type="entry name" value="Prn/Lys/Arg_de-COase_C_sf"/>
</dbReference>
<comment type="caution">
    <text evidence="8">The sequence shown here is derived from an EMBL/GenBank/DDBJ whole genome shotgun (WGS) entry which is preliminary data.</text>
</comment>
<evidence type="ECO:0000256" key="5">
    <source>
        <dbReference type="ARBA" id="ARBA00023239"/>
    </source>
</evidence>
<feature type="domain" description="Orn/Lys/Arg decarboxylase C-terminal" evidence="7">
    <location>
        <begin position="378"/>
        <end position="448"/>
    </location>
</feature>
<evidence type="ECO:0000259" key="6">
    <source>
        <dbReference type="Pfam" id="PF01276"/>
    </source>
</evidence>
<dbReference type="InterPro" id="IPR008286">
    <property type="entry name" value="Prn/Lys/Arg_de-COase_C"/>
</dbReference>
<evidence type="ECO:0000256" key="4">
    <source>
        <dbReference type="ARBA" id="ARBA00022898"/>
    </source>
</evidence>
<dbReference type="Gene3D" id="3.40.640.10">
    <property type="entry name" value="Type I PLP-dependent aspartate aminotransferase-like (Major domain)"/>
    <property type="match status" value="1"/>
</dbReference>